<dbReference type="Gene3D" id="1.20.920.20">
    <property type="match status" value="1"/>
</dbReference>
<evidence type="ECO:0000259" key="19">
    <source>
        <dbReference type="Pfam" id="PF12774"/>
    </source>
</evidence>
<comment type="subcellular location">
    <subcellularLocation>
        <location evidence="1">Cytoplasm</location>
        <location evidence="1">Cytoskeleton</location>
        <location evidence="1">Cilium axoneme</location>
    </subcellularLocation>
</comment>
<dbReference type="GO" id="GO:0008569">
    <property type="term" value="F:minus-end-directed microtubule motor activity"/>
    <property type="evidence" value="ECO:0007669"/>
    <property type="project" value="InterPro"/>
</dbReference>
<dbReference type="InterPro" id="IPR041658">
    <property type="entry name" value="AAA_lid_11"/>
</dbReference>
<dbReference type="Pfam" id="PF17857">
    <property type="entry name" value="AAA_lid_1"/>
    <property type="match status" value="1"/>
</dbReference>
<dbReference type="GO" id="GO:0097729">
    <property type="term" value="C:9+2 motile cilium"/>
    <property type="evidence" value="ECO:0007669"/>
    <property type="project" value="UniProtKB-ARBA"/>
</dbReference>
<feature type="domain" description="Dynein heavy chain tail" evidence="17">
    <location>
        <begin position="332"/>
        <end position="894"/>
    </location>
</feature>
<dbReference type="Gene3D" id="1.20.1270.280">
    <property type="match status" value="1"/>
</dbReference>
<dbReference type="GO" id="GO:0045505">
    <property type="term" value="F:dynein intermediate chain binding"/>
    <property type="evidence" value="ECO:0007669"/>
    <property type="project" value="InterPro"/>
</dbReference>
<evidence type="ECO:0000259" key="16">
    <source>
        <dbReference type="Pfam" id="PF03028"/>
    </source>
</evidence>
<feature type="domain" description="Dynein heavy chain 3 AAA+ lid" evidence="24">
    <location>
        <begin position="2770"/>
        <end position="2863"/>
    </location>
</feature>
<evidence type="ECO:0000313" key="28">
    <source>
        <dbReference type="Proteomes" id="UP001168990"/>
    </source>
</evidence>
<comment type="similarity">
    <text evidence="2">Belongs to the dynein heavy chain family.</text>
</comment>
<dbReference type="FunFam" id="1.10.8.710:FF:000002">
    <property type="entry name" value="dynein heavy chain 17, axonemal"/>
    <property type="match status" value="1"/>
</dbReference>
<dbReference type="PANTHER" id="PTHR45703">
    <property type="entry name" value="DYNEIN HEAVY CHAIN"/>
    <property type="match status" value="1"/>
</dbReference>
<dbReference type="Pfam" id="PF12777">
    <property type="entry name" value="MT"/>
    <property type="match status" value="1"/>
</dbReference>
<dbReference type="Proteomes" id="UP001168990">
    <property type="component" value="Unassembled WGS sequence"/>
</dbReference>
<evidence type="ECO:0000256" key="8">
    <source>
        <dbReference type="ARBA" id="ARBA00023017"/>
    </source>
</evidence>
<evidence type="ECO:0000259" key="26">
    <source>
        <dbReference type="Pfam" id="PF18199"/>
    </source>
</evidence>
<evidence type="ECO:0000313" key="27">
    <source>
        <dbReference type="EMBL" id="KAK0174199.1"/>
    </source>
</evidence>
<dbReference type="Gene3D" id="1.10.472.130">
    <property type="match status" value="1"/>
</dbReference>
<dbReference type="InterPro" id="IPR043160">
    <property type="entry name" value="Dynein_C_barrel"/>
</dbReference>
<keyword evidence="4" id="KW-0493">Microtubule</keyword>
<evidence type="ECO:0000256" key="15">
    <source>
        <dbReference type="SAM" id="MobiDB-lite"/>
    </source>
</evidence>
<dbReference type="FunFam" id="1.10.287.2620:FF:000004">
    <property type="entry name" value="Dynein axonemal heavy chain 17"/>
    <property type="match status" value="1"/>
</dbReference>
<gene>
    <name evidence="27" type="ORF">PV328_007308</name>
</gene>
<dbReference type="GO" id="GO:0030286">
    <property type="term" value="C:dynein complex"/>
    <property type="evidence" value="ECO:0007669"/>
    <property type="project" value="UniProtKB-KW"/>
</dbReference>
<dbReference type="FunFam" id="3.40.50.300:FF:000411">
    <property type="entry name" value="dynein heavy chain 17, axonemal"/>
    <property type="match status" value="1"/>
</dbReference>
<keyword evidence="6" id="KW-0547">Nucleotide-binding</keyword>
<dbReference type="Pfam" id="PF12775">
    <property type="entry name" value="AAA_7"/>
    <property type="match status" value="1"/>
</dbReference>
<evidence type="ECO:0000256" key="3">
    <source>
        <dbReference type="ARBA" id="ARBA00022490"/>
    </source>
</evidence>
<dbReference type="FunFam" id="1.20.1270.280:FF:000003">
    <property type="entry name" value="Dynein axonemal heavy chain 17"/>
    <property type="match status" value="1"/>
</dbReference>
<evidence type="ECO:0000256" key="12">
    <source>
        <dbReference type="ARBA" id="ARBA00023212"/>
    </source>
</evidence>
<evidence type="ECO:0000259" key="18">
    <source>
        <dbReference type="Pfam" id="PF08393"/>
    </source>
</evidence>
<keyword evidence="3" id="KW-0963">Cytoplasm</keyword>
<feature type="domain" description="Dynein heavy chain ATP-binding dynein motor region" evidence="22">
    <location>
        <begin position="3554"/>
        <end position="3771"/>
    </location>
</feature>
<dbReference type="Gene3D" id="3.20.180.20">
    <property type="entry name" value="Dynein heavy chain, N-terminal domain 2"/>
    <property type="match status" value="1"/>
</dbReference>
<accession>A0AA39FRT4</accession>
<feature type="compositionally biased region" description="Basic and acidic residues" evidence="15">
    <location>
        <begin position="51"/>
        <end position="60"/>
    </location>
</feature>
<keyword evidence="11" id="KW-0505">Motor protein</keyword>
<dbReference type="InterPro" id="IPR042228">
    <property type="entry name" value="Dynein_linker_3"/>
</dbReference>
<dbReference type="Gene3D" id="1.20.58.1120">
    <property type="match status" value="1"/>
</dbReference>
<feature type="compositionally biased region" description="Low complexity" evidence="15">
    <location>
        <begin position="1"/>
        <end position="26"/>
    </location>
</feature>
<dbReference type="FunFam" id="3.40.50.300:FF:000667">
    <property type="entry name" value="Dynein axonemal heavy chain 11"/>
    <property type="match status" value="1"/>
</dbReference>
<feature type="domain" description="Dynein heavy chain AAA module D4" evidence="21">
    <location>
        <begin position="2912"/>
        <end position="3171"/>
    </location>
</feature>
<dbReference type="Gene3D" id="1.20.140.100">
    <property type="entry name" value="Dynein heavy chain, N-terminal domain 2"/>
    <property type="match status" value="1"/>
</dbReference>
<evidence type="ECO:0000259" key="22">
    <source>
        <dbReference type="Pfam" id="PF12781"/>
    </source>
</evidence>
<evidence type="ECO:0000256" key="1">
    <source>
        <dbReference type="ARBA" id="ARBA00004430"/>
    </source>
</evidence>
<feature type="domain" description="Dynein heavy chain region D6 P-loop" evidence="16">
    <location>
        <begin position="4012"/>
        <end position="4132"/>
    </location>
</feature>
<evidence type="ECO:0000259" key="24">
    <source>
        <dbReference type="Pfam" id="PF17857"/>
    </source>
</evidence>
<dbReference type="FunFam" id="3.40.50.300:FF:002141">
    <property type="entry name" value="Dynein heavy chain"/>
    <property type="match status" value="1"/>
</dbReference>
<dbReference type="GO" id="GO:0007018">
    <property type="term" value="P:microtubule-based movement"/>
    <property type="evidence" value="ECO:0007669"/>
    <property type="project" value="InterPro"/>
</dbReference>
<evidence type="ECO:0000256" key="4">
    <source>
        <dbReference type="ARBA" id="ARBA00022701"/>
    </source>
</evidence>
<name>A0AA39FRT4_9HYME</name>
<evidence type="ECO:0000256" key="14">
    <source>
        <dbReference type="SAM" id="Coils"/>
    </source>
</evidence>
<keyword evidence="7" id="KW-0067">ATP-binding</keyword>
<dbReference type="InterPro" id="IPR027417">
    <property type="entry name" value="P-loop_NTPase"/>
</dbReference>
<evidence type="ECO:0000259" key="25">
    <source>
        <dbReference type="Pfam" id="PF18198"/>
    </source>
</evidence>
<feature type="compositionally biased region" description="Low complexity" evidence="15">
    <location>
        <begin position="33"/>
        <end position="49"/>
    </location>
</feature>
<evidence type="ECO:0000256" key="6">
    <source>
        <dbReference type="ARBA" id="ARBA00022741"/>
    </source>
</evidence>
<evidence type="ECO:0000256" key="7">
    <source>
        <dbReference type="ARBA" id="ARBA00022840"/>
    </source>
</evidence>
<dbReference type="Pfam" id="PF08393">
    <property type="entry name" value="DHC_N2"/>
    <property type="match status" value="1"/>
</dbReference>
<evidence type="ECO:0000256" key="9">
    <source>
        <dbReference type="ARBA" id="ARBA00023054"/>
    </source>
</evidence>
<dbReference type="Gene3D" id="3.40.50.300">
    <property type="entry name" value="P-loop containing nucleotide triphosphate hydrolases"/>
    <property type="match status" value="5"/>
</dbReference>
<dbReference type="PANTHER" id="PTHR45703:SF8">
    <property type="entry name" value="DYNEINS HEAVY CHAIN"/>
    <property type="match status" value="1"/>
</dbReference>
<dbReference type="Gene3D" id="1.10.8.720">
    <property type="entry name" value="Region D6 of dynein motor"/>
    <property type="match status" value="1"/>
</dbReference>
<dbReference type="GO" id="GO:0005874">
    <property type="term" value="C:microtubule"/>
    <property type="evidence" value="ECO:0007669"/>
    <property type="project" value="UniProtKB-KW"/>
</dbReference>
<evidence type="ECO:0000259" key="21">
    <source>
        <dbReference type="Pfam" id="PF12780"/>
    </source>
</evidence>
<dbReference type="GO" id="GO:0051959">
    <property type="term" value="F:dynein light intermediate chain binding"/>
    <property type="evidence" value="ECO:0007669"/>
    <property type="project" value="InterPro"/>
</dbReference>
<dbReference type="FunFam" id="1.20.920.20:FF:000003">
    <property type="entry name" value="Dynein axonemal heavy chain 17"/>
    <property type="match status" value="1"/>
</dbReference>
<comment type="caution">
    <text evidence="27">The sequence shown here is derived from an EMBL/GenBank/DDBJ whole genome shotgun (WGS) entry which is preliminary data.</text>
</comment>
<feature type="coiled-coil region" evidence="14">
    <location>
        <begin position="1517"/>
        <end position="1544"/>
    </location>
</feature>
<keyword evidence="5" id="KW-0677">Repeat</keyword>
<dbReference type="InterPro" id="IPR035706">
    <property type="entry name" value="AAA_9"/>
</dbReference>
<evidence type="ECO:0008006" key="29">
    <source>
        <dbReference type="Google" id="ProtNLM"/>
    </source>
</evidence>
<dbReference type="FunFam" id="1.20.140.100:FF:000001">
    <property type="entry name" value="dynein heavy chain 17, axonemal"/>
    <property type="match status" value="1"/>
</dbReference>
<feature type="coiled-coil region" evidence="14">
    <location>
        <begin position="3406"/>
        <end position="3454"/>
    </location>
</feature>
<feature type="coiled-coil region" evidence="14">
    <location>
        <begin position="3176"/>
        <end position="3220"/>
    </location>
</feature>
<dbReference type="Gene3D" id="1.20.920.30">
    <property type="match status" value="1"/>
</dbReference>
<evidence type="ECO:0000259" key="20">
    <source>
        <dbReference type="Pfam" id="PF12777"/>
    </source>
</evidence>
<evidence type="ECO:0000256" key="13">
    <source>
        <dbReference type="ARBA" id="ARBA00023273"/>
    </source>
</evidence>
<dbReference type="FunFam" id="1.10.8.1220:FF:000001">
    <property type="entry name" value="Dynein axonemal heavy chain 5"/>
    <property type="match status" value="1"/>
</dbReference>
<evidence type="ECO:0000259" key="23">
    <source>
        <dbReference type="Pfam" id="PF17852"/>
    </source>
</evidence>
<dbReference type="InterPro" id="IPR013594">
    <property type="entry name" value="Dynein_heavy_tail"/>
</dbReference>
<dbReference type="FunFam" id="3.10.490.20:FF:000002">
    <property type="entry name" value="Dynein axonemal heavy chain 17"/>
    <property type="match status" value="1"/>
</dbReference>
<feature type="domain" description="Dynein heavy chain coiled coil stalk" evidence="20">
    <location>
        <begin position="3184"/>
        <end position="3527"/>
    </location>
</feature>
<dbReference type="InterPro" id="IPR041589">
    <property type="entry name" value="DNAH3_AAA_lid_1"/>
</dbReference>
<feature type="domain" description="Dynein heavy chain C-terminal" evidence="26">
    <location>
        <begin position="4307"/>
        <end position="4601"/>
    </location>
</feature>
<dbReference type="FunFam" id="1.20.920.30:FF:000003">
    <property type="entry name" value="Dynein axonemal heavy chain 17"/>
    <property type="match status" value="1"/>
</dbReference>
<dbReference type="Pfam" id="PF08385">
    <property type="entry name" value="DHC_N1"/>
    <property type="match status" value="1"/>
</dbReference>
<dbReference type="Gene3D" id="1.10.287.2620">
    <property type="match status" value="1"/>
</dbReference>
<dbReference type="InterPro" id="IPR035699">
    <property type="entry name" value="AAA_6"/>
</dbReference>
<feature type="region of interest" description="Disordered" evidence="15">
    <location>
        <begin position="1"/>
        <end position="61"/>
    </location>
</feature>
<feature type="compositionally biased region" description="Basic and acidic residues" evidence="15">
    <location>
        <begin position="108"/>
        <end position="125"/>
    </location>
</feature>
<keyword evidence="28" id="KW-1185">Reference proteome</keyword>
<feature type="domain" description="Dynein heavy chain linker" evidence="18">
    <location>
        <begin position="1400"/>
        <end position="1815"/>
    </location>
</feature>
<keyword evidence="8" id="KW-0243">Dynein</keyword>
<feature type="region of interest" description="Disordered" evidence="15">
    <location>
        <begin position="97"/>
        <end position="125"/>
    </location>
</feature>
<dbReference type="InterPro" id="IPR004273">
    <property type="entry name" value="Dynein_heavy_D6_P-loop"/>
</dbReference>
<dbReference type="FunFam" id="1.20.58.1120:FF:000002">
    <property type="entry name" value="Dynein heavy chain 9, axonemal"/>
    <property type="match status" value="1"/>
</dbReference>
<dbReference type="InterPro" id="IPR043157">
    <property type="entry name" value="Dynein_AAA1S"/>
</dbReference>
<dbReference type="Pfam" id="PF17852">
    <property type="entry name" value="Dynein_AAA_lid"/>
    <property type="match status" value="1"/>
</dbReference>
<dbReference type="GO" id="GO:0005930">
    <property type="term" value="C:axoneme"/>
    <property type="evidence" value="ECO:0007669"/>
    <property type="project" value="UniProtKB-SubCell"/>
</dbReference>
<dbReference type="Gene3D" id="1.10.8.1220">
    <property type="match status" value="1"/>
</dbReference>
<dbReference type="Pfam" id="PF12781">
    <property type="entry name" value="AAA_9"/>
    <property type="match status" value="1"/>
</dbReference>
<evidence type="ECO:0000256" key="10">
    <source>
        <dbReference type="ARBA" id="ARBA00023069"/>
    </source>
</evidence>
<feature type="domain" description="Dynein heavy chain AAA lid" evidence="25">
    <location>
        <begin position="4164"/>
        <end position="4300"/>
    </location>
</feature>
<dbReference type="InterPro" id="IPR041228">
    <property type="entry name" value="Dynein_C"/>
</dbReference>
<sequence>MDMNGNKSDSSYSNSNSSNSSSSRSSDGGGSNKGSKSNDSSGKSSVSGSRESLESKKSMDDVGTLVACSLREIVTAPLHQQEENQVEFTKLLESMVDTSGSDEDSEDEKMKKMTEDGEKISPEGEKIGEDAGYVMAGPDSPTDHRLEYLGSCIQKSLKLKPEKWGRLLLTEEYRNAVLDFLDNPTPAALFVVLTPNAQLIASCSFPIPCQRTKGTYAVKVQMAPVPKDIEACSSMLIIGDLSNRVVDELATLVDNIFAPLLSKHENHKDLPDIAIQDIRRHVHSIRGTLYQVKGQVNGKTVLPMPAGLEKVAEVERLVKDEGPHAVDLYLKSAIEGVVIKWAYLVNDVVTQESIAAFENGQNPTPTVELEYWSKRLTNLRYIFDQLREDRVRKMAIILEKTESAYYPCFRTLFGNVVSSLAEAKEISLYLTPLRRCFKAIEEIDFSEAKPLMASVIHSVGLAWAKSRYYQNSSKLIIMFRQISNLLIQEARRFLDPSSIFQSDVDEALQRVQISRSILEEFKHQFDNARQHPGMKENSPPWTFNSSAVFHRLDAFLKRLADIEWLFHTVLEFSKLEKIEIGGILGRSLSARIVGVVKEFQQLFAAFSARASDVLEPDDESFAVDCKKFGESITDFDSKLAAILCQAFDDCSNLESAFKLINIGGTVLNRPVIQKQFMNRYSRIYELMNNELTMVEMLFDRGVGVAMDNLPPLATALQFTSMLKQRINLPVQSFKTLQRSIVESKEGQEIILRYERLINILNEKETKLYDEWTLVVPRSVDKGLQRHLLTRDRGSILLMVNFDSDLLAILKEVNYLKQIKHNDIPIVALQVSEQNETFRKFRALLGMTVTSYNDIRRTSRQIEYNLIELEVARIDSMITRGEKELCWKSDGLSDYINELGILVQGLWKRLKAIQANVDKIRNVIEPWTRTPLIERKDHRKDTLLALDEQAENVSKRYADIKKAAGQIHLLLNENKILFEVPTDSCDAWNEYVNYIDDIVIESLRKAVGCCLSYLSENMDPAGQHEPLLEAKLELREPDLYYEPSLDPDDPEGLEQLIIGILNDIMNMVTLIPRLKADGDSYSIEIEQNDDIKAMKEEILLGVNKAVDEATEFCGIFEGYAYLWLEDRDIVMQQFLEYSRQLTIDEMEMIAMLDPKSPQKVSPKMEQFREQIDLYEGLYLEIEGMNPSRIFCGWFRVNLRPFKQSLLNSVCKWSSMFKKHLVERVTSSLSDLGNFIRLADEGLLQQIQPGDYIGLVSVMGYLMQVKERQPTTDEMFQPLQETIELLKFYDQDIPEEVNVLLQELPEQWANTKKLAVLVKQQVAPLQAGEVSRIRGRISAFDTTIGHYREAFRRYNFFKYDCKNTYGLLDEADKEICMLERQMNDIQESASLFEVTVPEFKQLKQCRRELRMLKQLWDYVFIVRSSIEGWKTTPWRKIDVENMDIECKKFAKEIRALDKEMRPWDTYISLEATVKNMLTSLRAVGELQNPAIRERHWRQLMNSTKKLGNMTPEMTVRFVMDESTTLADLLELNLHECEEEVKNIVDKAVKEMSMEKYLRELNATWSSMEFDRELHQRTGATLLRASEELIETLEENQVQLQNLITSKFIAHFLGEVSAWQKKLSVADQVTTVWFEVQRTWMHLESIFMSSEDIRKQLPVDAERFDRIDEEFKKMTEDMSKTPNVVEATNKDGLASALDILQKELVLCEKALAQYLETKRLAFPRFYFVSSTDLLDILSNGNQPEVVARHLTKLFDSMARLKFDETDKKIKCVIGMHAKDGEYVPFSNCSMVCEGAVEVWLNRLQFSMRASIRHYFSEAVISYEEKPREQWLFDYPAQVSLCSTQIWWTTEVNLAFSRLEEGYDNALKDYLKKQILQLSTLITLLLGELSKQDRQKVMTICTIDVHSRDVVAKLVQAKVETAQAFQWQSQLRHRWDEKEKDCFANICDAQFRYSHEYLGNTPRLVITPLTDRCYITLTQSLHLVMGGGPAGPAGTGKTETTKDLGRALGIMVYVFNCSEQMDYKSCGNIYKGLAQTGAWGCFDEFNRISVEVLSVVAVQVKSVQDAIRDKKEKFNFMGEMIALEPSVGIFITMNPGYAGRTELPENLKALFRPCAMVVPDFELICEIMLVAEGFQDARVLARKFITLYTLCKELLSKQDHYDWGLRAIKSVLVVAGSLKRGDPGRPEEEVLMRALRDFNIPKIVSDDLPVFMGLIADLFPALDVPRKRDVEFEKTVKLAAADLLLQPEDGFILKVVQLEELLEVRHSVFIIGTAGCGKTQVWRTLFRTYQNIKRKPMYNDLNPKAVTNDELFGIINPATREWKDGLFSVIMRDQANLGGDNPKWIILDGDIDPMWIESLNTVMDDNKILTLASNERIALTPAMRLLFEISNLRTATPATVSRAGILYINSQDLGWNPYVTSWIETRTIPAEKSNLVILFDKYIPICLDTLRTRFKKITPIADMAHVEMLCHLLHCLLKPELTTNDFTKDHYELYFVFAAVWAFGSAMFQDQTIDYRVEYTKWWVNEFKQIKFPTQGTVFDYFIDAETKEFTLWCERLPKFELDPDMPLQAALVYTSESIRVKYFLDLLMEDRHPVMLVGTAGCGKTVLVSEKLLQLSENYAIANVPFNFYTSSEMLQKILEKPLEKKAGRNYGPPGNKTLVYFIDDMNMPEVDTYGTVQPHTLIRQHLDYGHWYDRTKLSLKDIHNCQYVSCMNPTAGSFTINPRLQRHFSVFAVSFPNHESLTTIYSSILSQHLSNLEHRFPSYVTELCGNIVQASLQLHHRCAQVFLPTATKFHYIFNLRDLSNCFQGMLFSGNECLQQSSDIIRLWMHETQRVYGDKLTDEKDIESFTKLQLDILKKNTEDVDEGAVLEKPNIYCHFAGGVGEPKYMPVKDWNTLHRLLSEALVSYNDLVAAMNLVLFEDAMMHVCRINRILESPRGSALLVGVGGSGKQSLSRLAAFISSLEVSQIQLRKGYGVLDLKLELAALYMKSGMKNIGIMFLMTDAQVPNEQFLVLINDMLASGEVPDLFPEDDVENIIAGVRNEVKGAGILDTRENCWKFFIDRVRRQLKVVLCFSPVGSTLRVRSRKFPAIINCTAINWFHEWPQEALMSVSKRFLQELDQLSDDIRESAAKFMAHAHTTVNATSRLYLASERRYNYTTPKSFLEQISLYTKLLKAKSRELQGRIERLENGLAKLRSTAAQVAELKQKLAIQEIELQQKNEAADALIAIVGIETEKVQREKALADEEESKVAVIAEEVLKKQRDCEADLLKAEPALLAAQEALNTLNKANLTELKSFGSPPGAVTNVTAAVMVLLAPNGKVPKDRSWKAAKIVMAKVDAFLDALINYDKENIHPEVIKAIQPYLKDSEFEPEFVRSKSAAAAGLCAWVINIIKFYEVFCDVEPKRKALAQANAELASAQDKLSVIKRKVGSLEEQLAKLTADFEQATAEKLKCQQEADATNAIIALANRLVGGLASENVRWADSVADLMHQGETLPGDVLLITAFISYVGCFTKSYRQDLLHKQWLPFLKTIEPPISITNGLDVLTLLTNDTQIAKWNNEGLPNDRMSTENATILSNSDRWPLMIDPQLQGVKWIKQKYGDDLRVIRLGQRGYLDVIEQSLAAGSTVLVENIGEAVDPVLDPLLGRNLIKKGRAIKIGDKEVEYNSLFRLLLHTKLANPHYKPEMQAQTTLINFTVTRDGLEDQLLAEVVKAERPDLEELKADLTRQQNDFKITLNSLEDSLLSRLSSADSNVLGDTALVENLETTKRTAAEIECKVIEARGTSKEIDAARELYRPAAARASLLYFILNDLNTINPIYQFSLKAFSVVFQKAIVKADPAQDVATRVMNLIECITYSVFMYTTRGLFECDKLIFTSQMTFQILLTRKEISSIELDFLLRFPIVPHVTSPVDFLTNSSWGGIRSLASRDEFRNLDRDIETSSKRWKKFVECECPEREKFPQEWKNKISLQRLCMLRALRPDRMTYAISVFIEEKLGVRYVEGKTVEFSKSYEETGPSTPIFFILSPGVNPLKDVEDLGRRLGFSSDAQNFHNVSLGQGQESVAECAMDQASKMGHWVILQNIHLVKKWLPLLEKKLEVASEGSHPSYRVFMSAEPASTPAGHIIPQGVLESSIKITNEPPTGMQANLHKALDNFTQETLEMCTKEAEFKAILFSLCYFHAVVAERRKFGPQGWNKIYPFNVGDLNISVSVLYNYLEASPRVPWEDLRYLFGEIMYGGHITDDWDRRLCVSYLEELMQPDLVDGELQLAPGFPAPPNTDLAGYHAYIDESIPPESPYLYGLHPNAEIGFLTTTSENLFRTVFEMQPRDAGDSGGQTVTREDKVKQIVDEVMEKLPEEFNMIDIMAKVEERTPYVIVAFQECERMNGLTGEMKRSLRELDLGLKGELTITSEMEDLENALFLDQVPPIWYQRAYPSLLGLTAWFVDLLLRLRELETWSTDFALPASVWLGGFFNPQSLLTAIMQSTARRQELPLDKMCLQCDVTKKNKEEYTSAPRDGAYVHGIFMEGARWDVQAGILVDSRAKELFPLMPVINVRAITQDKQDMRNMYECPLYKTRTRGPTYVWTFNLKSKEKPAKWTLAGVALLLQI</sequence>
<dbReference type="Gene3D" id="6.10.140.1060">
    <property type="match status" value="1"/>
</dbReference>
<dbReference type="Pfam" id="PF12780">
    <property type="entry name" value="AAA_8"/>
    <property type="match status" value="1"/>
</dbReference>
<reference evidence="27" key="1">
    <citation type="journal article" date="2023" name="bioRxiv">
        <title>Scaffold-level genome assemblies of two parasitoid biocontrol wasps reveal the parthenogenesis mechanism and an associated novel virus.</title>
        <authorList>
            <person name="Inwood S."/>
            <person name="Skelly J."/>
            <person name="Guhlin J."/>
            <person name="Harrop T."/>
            <person name="Goldson S."/>
            <person name="Dearden P."/>
        </authorList>
    </citation>
    <scope>NUCLEOTIDE SEQUENCE</scope>
    <source>
        <strain evidence="27">Irish</strain>
        <tissue evidence="27">Whole body</tissue>
    </source>
</reference>
<feature type="domain" description="Dynein heavy chain hydrolytic ATP-binding dynein motor region" evidence="19">
    <location>
        <begin position="1949"/>
        <end position="2275"/>
    </location>
</feature>
<dbReference type="InterPro" id="IPR042219">
    <property type="entry name" value="AAA_lid_11_sf"/>
</dbReference>
<keyword evidence="12" id="KW-0206">Cytoskeleton</keyword>
<dbReference type="InterPro" id="IPR042222">
    <property type="entry name" value="Dynein_2_N"/>
</dbReference>
<keyword evidence="9 14" id="KW-0175">Coiled coil</keyword>
<dbReference type="InterPro" id="IPR026983">
    <property type="entry name" value="DHC"/>
</dbReference>
<evidence type="ECO:0000256" key="2">
    <source>
        <dbReference type="ARBA" id="ARBA00008887"/>
    </source>
</evidence>
<dbReference type="GO" id="GO:0005524">
    <property type="term" value="F:ATP binding"/>
    <property type="evidence" value="ECO:0007669"/>
    <property type="project" value="UniProtKB-KW"/>
</dbReference>
<organism evidence="27 28">
    <name type="scientific">Microctonus aethiopoides</name>
    <dbReference type="NCBI Taxonomy" id="144406"/>
    <lineage>
        <taxon>Eukaryota</taxon>
        <taxon>Metazoa</taxon>
        <taxon>Ecdysozoa</taxon>
        <taxon>Arthropoda</taxon>
        <taxon>Hexapoda</taxon>
        <taxon>Insecta</taxon>
        <taxon>Pterygota</taxon>
        <taxon>Neoptera</taxon>
        <taxon>Endopterygota</taxon>
        <taxon>Hymenoptera</taxon>
        <taxon>Apocrita</taxon>
        <taxon>Ichneumonoidea</taxon>
        <taxon>Braconidae</taxon>
        <taxon>Euphorinae</taxon>
        <taxon>Microctonus</taxon>
    </lineage>
</organism>
<dbReference type="Gene3D" id="3.10.490.20">
    <property type="match status" value="1"/>
</dbReference>
<reference evidence="27" key="2">
    <citation type="submission" date="2023-03" db="EMBL/GenBank/DDBJ databases">
        <authorList>
            <person name="Inwood S.N."/>
            <person name="Skelly J.G."/>
            <person name="Guhlin J."/>
            <person name="Harrop T.W.R."/>
            <person name="Goldson S.G."/>
            <person name="Dearden P.K."/>
        </authorList>
    </citation>
    <scope>NUCLEOTIDE SEQUENCE</scope>
    <source>
        <strain evidence="27">Irish</strain>
        <tissue evidence="27">Whole body</tissue>
    </source>
</reference>
<keyword evidence="13" id="KW-0966">Cell projection</keyword>
<dbReference type="FunFam" id="3.40.50.300:FF:000219">
    <property type="entry name" value="Dynein axonemal heavy chain 17"/>
    <property type="match status" value="1"/>
</dbReference>
<proteinExistence type="inferred from homology"/>
<dbReference type="InterPro" id="IPR024317">
    <property type="entry name" value="Dynein_heavy_chain_D4_dom"/>
</dbReference>
<dbReference type="InterPro" id="IPR041466">
    <property type="entry name" value="Dynein_AAA5_ext"/>
</dbReference>
<dbReference type="Pfam" id="PF12774">
    <property type="entry name" value="AAA_6"/>
    <property type="match status" value="1"/>
</dbReference>
<dbReference type="SUPFAM" id="SSF52540">
    <property type="entry name" value="P-loop containing nucleoside triphosphate hydrolases"/>
    <property type="match status" value="4"/>
</dbReference>
<dbReference type="FunFam" id="3.20.180.20:FF:000001">
    <property type="entry name" value="Dynein axonemal heavy chain 5"/>
    <property type="match status" value="1"/>
</dbReference>
<dbReference type="Gene3D" id="1.10.8.710">
    <property type="match status" value="1"/>
</dbReference>
<dbReference type="FunFam" id="3.40.50.300:FF:000049">
    <property type="entry name" value="Dynein, axonemal, heavy chain 5"/>
    <property type="match status" value="1"/>
</dbReference>
<keyword evidence="10" id="KW-0969">Cilium</keyword>
<dbReference type="Pfam" id="PF18199">
    <property type="entry name" value="Dynein_C"/>
    <property type="match status" value="1"/>
</dbReference>
<feature type="domain" description="Dynein heavy chain AAA 5 extension" evidence="23">
    <location>
        <begin position="2434"/>
        <end position="2549"/>
    </location>
</feature>
<dbReference type="Pfam" id="PF03028">
    <property type="entry name" value="Dynein_heavy"/>
    <property type="match status" value="1"/>
</dbReference>
<dbReference type="EMBL" id="JAQQBS010000002">
    <property type="protein sequence ID" value="KAK0174199.1"/>
    <property type="molecule type" value="Genomic_DNA"/>
</dbReference>
<evidence type="ECO:0000256" key="11">
    <source>
        <dbReference type="ARBA" id="ARBA00023175"/>
    </source>
</evidence>
<dbReference type="FunFam" id="1.10.8.720:FF:000002">
    <property type="entry name" value="Dynein heavy chain 9, axonemal"/>
    <property type="match status" value="1"/>
</dbReference>
<protein>
    <recommendedName>
        <fullName evidence="29">Dynein heavy chain</fullName>
    </recommendedName>
</protein>
<evidence type="ECO:0000259" key="17">
    <source>
        <dbReference type="Pfam" id="PF08385"/>
    </source>
</evidence>
<dbReference type="Pfam" id="PF18198">
    <property type="entry name" value="AAA_lid_11"/>
    <property type="match status" value="1"/>
</dbReference>
<dbReference type="InterPro" id="IPR024743">
    <property type="entry name" value="Dynein_HC_stalk"/>
</dbReference>
<dbReference type="InterPro" id="IPR013602">
    <property type="entry name" value="Dynein_heavy_linker"/>
</dbReference>
<evidence type="ECO:0000256" key="5">
    <source>
        <dbReference type="ARBA" id="ARBA00022737"/>
    </source>
</evidence>